<keyword evidence="2" id="KW-1185">Reference proteome</keyword>
<dbReference type="EMBL" id="JACTUZ010000051">
    <property type="protein sequence ID" value="MBC9177804.1"/>
    <property type="molecule type" value="Genomic_DNA"/>
</dbReference>
<proteinExistence type="predicted"/>
<evidence type="ECO:0000313" key="2">
    <source>
        <dbReference type="Proteomes" id="UP000603940"/>
    </source>
</evidence>
<comment type="caution">
    <text evidence="1">The sequence shown here is derived from an EMBL/GenBank/DDBJ whole genome shotgun (WGS) entry which is preliminary data.</text>
</comment>
<accession>A0ABR7R7M4</accession>
<evidence type="ECO:0000313" key="1">
    <source>
        <dbReference type="EMBL" id="MBC9177804.1"/>
    </source>
</evidence>
<dbReference type="Proteomes" id="UP000603940">
    <property type="component" value="Unassembled WGS sequence"/>
</dbReference>
<organism evidence="1 2">
    <name type="scientific">Pseudoroseomonas ludipueritiae</name>
    <dbReference type="NCBI Taxonomy" id="198093"/>
    <lineage>
        <taxon>Bacteria</taxon>
        <taxon>Pseudomonadati</taxon>
        <taxon>Pseudomonadota</taxon>
        <taxon>Alphaproteobacteria</taxon>
        <taxon>Acetobacterales</taxon>
        <taxon>Acetobacteraceae</taxon>
        <taxon>Pseudoroseomonas</taxon>
    </lineage>
</organism>
<name>A0ABR7R7M4_9PROT</name>
<dbReference type="RefSeq" id="WP_187778923.1">
    <property type="nucleotide sequence ID" value="NZ_JACTUZ010000051.1"/>
</dbReference>
<reference evidence="1 2" key="1">
    <citation type="journal article" date="2009" name="Int. J. Syst. Evol. Microbiol.">
        <title>Transfer of Teichococcus ludipueritiae and Muricoccus roseus to the genus Roseomonas, as Roseomonas ludipueritiae comb. nov. and Roseomonas rosea comb. nov., respectively, and emended description of the genus Roseomonas.</title>
        <authorList>
            <person name="Sanchez-Porro C."/>
            <person name="Gallego V."/>
            <person name="Busse H.J."/>
            <person name="Kampfer P."/>
            <person name="Ventosa A."/>
        </authorList>
    </citation>
    <scope>NUCLEOTIDE SEQUENCE [LARGE SCALE GENOMIC DNA]</scope>
    <source>
        <strain evidence="1 2">DSM 14915</strain>
    </source>
</reference>
<sequence>MSAPAERPVALLASRSLNIAHRHVINDFGWQPIAPQRYLTPDGEEVRVVADRSCGFIGYPQGTPVYLLPCWSYRDDWRQIDERIQAGRLVRKPLPKPIIR</sequence>
<protein>
    <submittedName>
        <fullName evidence="1">Uncharacterized protein</fullName>
    </submittedName>
</protein>
<gene>
    <name evidence="1" type="ORF">IBL25_12720</name>
</gene>